<reference evidence="2 3" key="1">
    <citation type="submission" date="2021-06" db="EMBL/GenBank/DDBJ databases">
        <authorList>
            <person name="Palmer J.M."/>
        </authorList>
    </citation>
    <scope>NUCLEOTIDE SEQUENCE [LARGE SCALE GENOMIC DNA]</scope>
    <source>
        <strain evidence="2 3">CL_MEX2019</strain>
        <tissue evidence="2">Muscle</tissue>
    </source>
</reference>
<gene>
    <name evidence="2" type="ORF">CHARACLAT_008498</name>
</gene>
<organism evidence="2 3">
    <name type="scientific">Characodon lateralis</name>
    <dbReference type="NCBI Taxonomy" id="208331"/>
    <lineage>
        <taxon>Eukaryota</taxon>
        <taxon>Metazoa</taxon>
        <taxon>Chordata</taxon>
        <taxon>Craniata</taxon>
        <taxon>Vertebrata</taxon>
        <taxon>Euteleostomi</taxon>
        <taxon>Actinopterygii</taxon>
        <taxon>Neopterygii</taxon>
        <taxon>Teleostei</taxon>
        <taxon>Neoteleostei</taxon>
        <taxon>Acanthomorphata</taxon>
        <taxon>Ovalentaria</taxon>
        <taxon>Atherinomorphae</taxon>
        <taxon>Cyprinodontiformes</taxon>
        <taxon>Goodeidae</taxon>
        <taxon>Characodon</taxon>
    </lineage>
</organism>
<name>A0ABU7EJ61_9TELE</name>
<sequence length="79" mass="8965">MRPAVTLQIIPLRDLKWLGRAGLASETSFMKMLISFSSRTWHLPTLPKLRKVPDNKTKPSCNLLLRGHPSDADLDGLRR</sequence>
<protein>
    <submittedName>
        <fullName evidence="2">Uncharacterized protein</fullName>
    </submittedName>
</protein>
<keyword evidence="3" id="KW-1185">Reference proteome</keyword>
<evidence type="ECO:0000256" key="1">
    <source>
        <dbReference type="SAM" id="MobiDB-lite"/>
    </source>
</evidence>
<evidence type="ECO:0000313" key="3">
    <source>
        <dbReference type="Proteomes" id="UP001352852"/>
    </source>
</evidence>
<dbReference type="Proteomes" id="UP001352852">
    <property type="component" value="Unassembled WGS sequence"/>
</dbReference>
<proteinExistence type="predicted"/>
<feature type="compositionally biased region" description="Basic and acidic residues" evidence="1">
    <location>
        <begin position="68"/>
        <end position="79"/>
    </location>
</feature>
<evidence type="ECO:0000313" key="2">
    <source>
        <dbReference type="EMBL" id="MED6286679.1"/>
    </source>
</evidence>
<dbReference type="EMBL" id="JAHUTJ010057877">
    <property type="protein sequence ID" value="MED6286679.1"/>
    <property type="molecule type" value="Genomic_DNA"/>
</dbReference>
<feature type="region of interest" description="Disordered" evidence="1">
    <location>
        <begin position="60"/>
        <end position="79"/>
    </location>
</feature>
<comment type="caution">
    <text evidence="2">The sequence shown here is derived from an EMBL/GenBank/DDBJ whole genome shotgun (WGS) entry which is preliminary data.</text>
</comment>
<accession>A0ABU7EJ61</accession>